<comment type="caution">
    <text evidence="1">The sequence shown here is derived from an EMBL/GenBank/DDBJ whole genome shotgun (WGS) entry which is preliminary data.</text>
</comment>
<reference evidence="1 2" key="1">
    <citation type="submission" date="2024-11" db="EMBL/GenBank/DDBJ databases">
        <title>Chromosome-level genome assembly of the freshwater bivalve Anodonta woodiana.</title>
        <authorList>
            <person name="Chen X."/>
        </authorList>
    </citation>
    <scope>NUCLEOTIDE SEQUENCE [LARGE SCALE GENOMIC DNA]</scope>
    <source>
        <strain evidence="1">MN2024</strain>
        <tissue evidence="1">Gills</tissue>
    </source>
</reference>
<dbReference type="InterPro" id="IPR013783">
    <property type="entry name" value="Ig-like_fold"/>
</dbReference>
<dbReference type="AlphaFoldDB" id="A0ABD3X6Y3"/>
<dbReference type="InterPro" id="IPR036116">
    <property type="entry name" value="FN3_sf"/>
</dbReference>
<evidence type="ECO:0000313" key="1">
    <source>
        <dbReference type="EMBL" id="KAL3881900.1"/>
    </source>
</evidence>
<name>A0ABD3X6Y3_SINWO</name>
<protein>
    <recommendedName>
        <fullName evidence="3">Fibronectin type-III domain-containing protein</fullName>
    </recommendedName>
</protein>
<dbReference type="EMBL" id="JBJQND010000003">
    <property type="protein sequence ID" value="KAL3881900.1"/>
    <property type="molecule type" value="Genomic_DNA"/>
</dbReference>
<evidence type="ECO:0008006" key="3">
    <source>
        <dbReference type="Google" id="ProtNLM"/>
    </source>
</evidence>
<evidence type="ECO:0000313" key="2">
    <source>
        <dbReference type="Proteomes" id="UP001634394"/>
    </source>
</evidence>
<keyword evidence="2" id="KW-1185">Reference proteome</keyword>
<feature type="non-terminal residue" evidence="1">
    <location>
        <position position="114"/>
    </location>
</feature>
<sequence length="114" mass="12629">LPNPCLIVSQLNASLSDLLSPQYYVADDLFPDTNYTVDVAAITGIGIGYKASKNLLTQEEPPSKPSNVMVRNITAKTATVEWNMDEVRPGQTNYNIIIKRYIDAETETRIHSVS</sequence>
<organism evidence="1 2">
    <name type="scientific">Sinanodonta woodiana</name>
    <name type="common">Chinese pond mussel</name>
    <name type="synonym">Anodonta woodiana</name>
    <dbReference type="NCBI Taxonomy" id="1069815"/>
    <lineage>
        <taxon>Eukaryota</taxon>
        <taxon>Metazoa</taxon>
        <taxon>Spiralia</taxon>
        <taxon>Lophotrochozoa</taxon>
        <taxon>Mollusca</taxon>
        <taxon>Bivalvia</taxon>
        <taxon>Autobranchia</taxon>
        <taxon>Heteroconchia</taxon>
        <taxon>Palaeoheterodonta</taxon>
        <taxon>Unionida</taxon>
        <taxon>Unionoidea</taxon>
        <taxon>Unionidae</taxon>
        <taxon>Unioninae</taxon>
        <taxon>Sinanodonta</taxon>
    </lineage>
</organism>
<dbReference type="Proteomes" id="UP001634394">
    <property type="component" value="Unassembled WGS sequence"/>
</dbReference>
<accession>A0ABD3X6Y3</accession>
<gene>
    <name evidence="1" type="ORF">ACJMK2_028287</name>
</gene>
<dbReference type="Gene3D" id="2.60.40.10">
    <property type="entry name" value="Immunoglobulins"/>
    <property type="match status" value="2"/>
</dbReference>
<proteinExistence type="predicted"/>
<dbReference type="SUPFAM" id="SSF49265">
    <property type="entry name" value="Fibronectin type III"/>
    <property type="match status" value="1"/>
</dbReference>
<feature type="non-terminal residue" evidence="1">
    <location>
        <position position="1"/>
    </location>
</feature>